<organism evidence="6 7">
    <name type="scientific">Macrostomum lignano</name>
    <dbReference type="NCBI Taxonomy" id="282301"/>
    <lineage>
        <taxon>Eukaryota</taxon>
        <taxon>Metazoa</taxon>
        <taxon>Spiralia</taxon>
        <taxon>Lophotrochozoa</taxon>
        <taxon>Platyhelminthes</taxon>
        <taxon>Rhabditophora</taxon>
        <taxon>Macrostomorpha</taxon>
        <taxon>Macrostomida</taxon>
        <taxon>Macrostomidae</taxon>
        <taxon>Macrostomum</taxon>
    </lineage>
</organism>
<keyword evidence="6" id="KW-1185">Reference proteome</keyword>
<dbReference type="GO" id="GO:0016020">
    <property type="term" value="C:membrane"/>
    <property type="evidence" value="ECO:0007669"/>
    <property type="project" value="UniProtKB-SubCell"/>
</dbReference>
<dbReference type="InterPro" id="IPR002048">
    <property type="entry name" value="EF_hand_dom"/>
</dbReference>
<dbReference type="Pfam" id="PF08016">
    <property type="entry name" value="PKD_channel"/>
    <property type="match status" value="1"/>
</dbReference>
<dbReference type="PROSITE" id="PS50222">
    <property type="entry name" value="EF_HAND_2"/>
    <property type="match status" value="1"/>
</dbReference>
<name>A0A1I8J263_9PLAT</name>
<sequence length="266" mass="29866">RYARLMRQGSGSLLHHILHHFLRLRSAGHFGVRHPGGRLSKLSTGGIHLFRIILGDVNFYKIQQANRLIGPVYFLLYVFFKFGEVKADNEFGGGHARIDVARFLRRRADRLMDKLAVRRQKVLDIQRAVLQCGDEATVNFEGWRNQLRQRGFADAEIEALFAKYDADGDQVLSAAERMQMRRDLEGEKMKLDREITGAAPAPDQVETSFEVGSDAACSVLDEDAGAPGLRSGFRGEPASRDELAFLTRRVDRLEGRVGGALNSIDR</sequence>
<dbReference type="AlphaFoldDB" id="A0A1I8J263"/>
<evidence type="ECO:0000256" key="3">
    <source>
        <dbReference type="ARBA" id="ARBA00022989"/>
    </source>
</evidence>
<protein>
    <submittedName>
        <fullName evidence="7">EF-hand domain-containing protein</fullName>
    </submittedName>
</protein>
<reference evidence="7" key="1">
    <citation type="submission" date="2016-11" db="UniProtKB">
        <authorList>
            <consortium name="WormBaseParasite"/>
        </authorList>
    </citation>
    <scope>IDENTIFICATION</scope>
</reference>
<evidence type="ECO:0000256" key="2">
    <source>
        <dbReference type="ARBA" id="ARBA00022692"/>
    </source>
</evidence>
<feature type="domain" description="EF-hand" evidence="5">
    <location>
        <begin position="152"/>
        <end position="187"/>
    </location>
</feature>
<evidence type="ECO:0000256" key="4">
    <source>
        <dbReference type="ARBA" id="ARBA00023136"/>
    </source>
</evidence>
<accession>A0A1I8J263</accession>
<dbReference type="GO" id="GO:0005509">
    <property type="term" value="F:calcium ion binding"/>
    <property type="evidence" value="ECO:0007669"/>
    <property type="project" value="InterPro"/>
</dbReference>
<dbReference type="WBParaSite" id="maker-uti_cns_0045498-snap-gene-0.9-mRNA-1">
    <property type="protein sequence ID" value="maker-uti_cns_0045498-snap-gene-0.9-mRNA-1"/>
    <property type="gene ID" value="maker-uti_cns_0045498-snap-gene-0.9"/>
</dbReference>
<proteinExistence type="predicted"/>
<dbReference type="InterPro" id="IPR013122">
    <property type="entry name" value="PKD1_2_channel"/>
</dbReference>
<keyword evidence="4" id="KW-0472">Membrane</keyword>
<dbReference type="Proteomes" id="UP000095280">
    <property type="component" value="Unplaced"/>
</dbReference>
<evidence type="ECO:0000313" key="7">
    <source>
        <dbReference type="WBParaSite" id="maker-uti_cns_0045498-snap-gene-0.9-mRNA-1"/>
    </source>
</evidence>
<keyword evidence="3" id="KW-1133">Transmembrane helix</keyword>
<comment type="subcellular location">
    <subcellularLocation>
        <location evidence="1">Membrane</location>
        <topology evidence="1">Multi-pass membrane protein</topology>
    </subcellularLocation>
</comment>
<evidence type="ECO:0000259" key="5">
    <source>
        <dbReference type="PROSITE" id="PS50222"/>
    </source>
</evidence>
<keyword evidence="2" id="KW-0812">Transmembrane</keyword>
<evidence type="ECO:0000256" key="1">
    <source>
        <dbReference type="ARBA" id="ARBA00004141"/>
    </source>
</evidence>
<dbReference type="Gene3D" id="1.10.238.10">
    <property type="entry name" value="EF-hand"/>
    <property type="match status" value="1"/>
</dbReference>
<evidence type="ECO:0000313" key="6">
    <source>
        <dbReference type="Proteomes" id="UP000095280"/>
    </source>
</evidence>